<dbReference type="CDD" id="cd24036">
    <property type="entry name" value="ASKHA_NBD_BcrAD_BadFG_HgdC_HadI"/>
    <property type="match status" value="1"/>
</dbReference>
<dbReference type="InterPro" id="IPR051805">
    <property type="entry name" value="Dehydratase_Activator_Redct"/>
</dbReference>
<dbReference type="RefSeq" id="WP_413778715.1">
    <property type="nucleotide sequence ID" value="NZ_JAUOZS010000001.1"/>
</dbReference>
<dbReference type="PANTHER" id="PTHR32329">
    <property type="entry name" value="BIFUNCTIONAL PROTEIN [INCLUDES 2-HYDROXYACYL-COA DEHYDRATASE (N-TER) AND ITS ACTIVATOR DOMAIN (C_TERM)-RELATED"/>
    <property type="match status" value="1"/>
</dbReference>
<dbReference type="InterPro" id="IPR043129">
    <property type="entry name" value="ATPase_NBD"/>
</dbReference>
<dbReference type="InterPro" id="IPR002731">
    <property type="entry name" value="ATPase_BadF"/>
</dbReference>
<evidence type="ECO:0000256" key="3">
    <source>
        <dbReference type="ARBA" id="ARBA00023004"/>
    </source>
</evidence>
<evidence type="ECO:0000259" key="5">
    <source>
        <dbReference type="Pfam" id="PF01869"/>
    </source>
</evidence>
<evidence type="ECO:0000313" key="7">
    <source>
        <dbReference type="Proteomes" id="UP001254848"/>
    </source>
</evidence>
<reference evidence="6 7" key="1">
    <citation type="submission" date="2023-07" db="EMBL/GenBank/DDBJ databases">
        <title>The novel representative of Negativicutes class, Anaeroselena agilis gen. nov. sp. nov.</title>
        <authorList>
            <person name="Prokofeva M.I."/>
            <person name="Elcheninov A.G."/>
            <person name="Klyukina A."/>
            <person name="Kublanov I.V."/>
            <person name="Frolov E.N."/>
            <person name="Podosokorskaya O.A."/>
        </authorList>
    </citation>
    <scope>NUCLEOTIDE SEQUENCE [LARGE SCALE GENOMIC DNA]</scope>
    <source>
        <strain evidence="6 7">4137-cl</strain>
    </source>
</reference>
<dbReference type="Proteomes" id="UP001254848">
    <property type="component" value="Unassembled WGS sequence"/>
</dbReference>
<organism evidence="6 7">
    <name type="scientific">Anaeroselena agilis</name>
    <dbReference type="NCBI Taxonomy" id="3063788"/>
    <lineage>
        <taxon>Bacteria</taxon>
        <taxon>Bacillati</taxon>
        <taxon>Bacillota</taxon>
        <taxon>Negativicutes</taxon>
        <taxon>Acetonemataceae</taxon>
        <taxon>Anaeroselena</taxon>
    </lineage>
</organism>
<comment type="cofactor">
    <cofactor evidence="1">
        <name>[4Fe-4S] cluster</name>
        <dbReference type="ChEBI" id="CHEBI:49883"/>
    </cofactor>
</comment>
<keyword evidence="4" id="KW-0411">Iron-sulfur</keyword>
<evidence type="ECO:0000256" key="1">
    <source>
        <dbReference type="ARBA" id="ARBA00001966"/>
    </source>
</evidence>
<evidence type="ECO:0000256" key="2">
    <source>
        <dbReference type="ARBA" id="ARBA00022723"/>
    </source>
</evidence>
<protein>
    <submittedName>
        <fullName evidence="6">Acyl-CoA dehydratase activase</fullName>
    </submittedName>
</protein>
<dbReference type="Gene3D" id="3.30.420.40">
    <property type="match status" value="2"/>
</dbReference>
<name>A0ABU3NTM6_9FIRM</name>
<dbReference type="SUPFAM" id="SSF53067">
    <property type="entry name" value="Actin-like ATPase domain"/>
    <property type="match status" value="1"/>
</dbReference>
<dbReference type="NCBIfam" id="TIGR00241">
    <property type="entry name" value="CoA_E_activ"/>
    <property type="match status" value="1"/>
</dbReference>
<dbReference type="Pfam" id="PF01869">
    <property type="entry name" value="BcrAD_BadFG"/>
    <property type="match status" value="1"/>
</dbReference>
<evidence type="ECO:0000313" key="6">
    <source>
        <dbReference type="EMBL" id="MDT8900157.1"/>
    </source>
</evidence>
<gene>
    <name evidence="6" type="ORF">Q4T40_02760</name>
</gene>
<proteinExistence type="predicted"/>
<sequence>MAAKPDIVAGIDAGSTAIKLTLYDGTVMENFIEPAGWNPREAAAAMLAKAAGRRGETAESLARVFGTGYGRISLGFLTKAVTEITCHARGAAFLAPGTCTVIDIGGQDVKAIRLDGNGRVLDFIMNDKCAAGTGRFLQVMAGALGMELVAMAALPVDGDACPINAMCTVFAESEVIGLINRGASREAIVAGLYKSIASRVAAMAARITLCPPVALTGGVALHASLQKNLENELKLPVTVPGQAVFAGSIGAALLAWDDLQRGGE</sequence>
<comment type="caution">
    <text evidence="6">The sequence shown here is derived from an EMBL/GenBank/DDBJ whole genome shotgun (WGS) entry which is preliminary data.</text>
</comment>
<dbReference type="EMBL" id="JAUOZS010000001">
    <property type="protein sequence ID" value="MDT8900157.1"/>
    <property type="molecule type" value="Genomic_DNA"/>
</dbReference>
<keyword evidence="2" id="KW-0479">Metal-binding</keyword>
<keyword evidence="7" id="KW-1185">Reference proteome</keyword>
<accession>A0ABU3NTM6</accession>
<dbReference type="PANTHER" id="PTHR32329:SF2">
    <property type="entry name" value="BIFUNCTIONAL PROTEIN [INCLUDES 2-HYDROXYACYL-COA DEHYDRATASE (N-TER) AND ITS ACTIVATOR DOMAIN (C_TERM)"/>
    <property type="match status" value="1"/>
</dbReference>
<dbReference type="InterPro" id="IPR008275">
    <property type="entry name" value="CoA_E_activase_dom"/>
</dbReference>
<evidence type="ECO:0000256" key="4">
    <source>
        <dbReference type="ARBA" id="ARBA00023014"/>
    </source>
</evidence>
<keyword evidence="3" id="KW-0408">Iron</keyword>
<feature type="domain" description="ATPase BadF/BadG/BcrA/BcrD type" evidence="5">
    <location>
        <begin position="10"/>
        <end position="255"/>
    </location>
</feature>